<sequence length="80" mass="8809">MSPSQRPADAGPESALYQEVQHFYGRQMRYLDEARAVEWSRTFTEDGVFTANAHPQPSTGRAEIAAAARKAADQLAEQGI</sequence>
<comment type="caution">
    <text evidence="2">The sequence shown here is derived from an EMBL/GenBank/DDBJ whole genome shotgun (WGS) entry which is preliminary data.</text>
</comment>
<keyword evidence="3" id="KW-1185">Reference proteome</keyword>
<protein>
    <submittedName>
        <fullName evidence="2">Hydroxylacyl-CoA dehydrogenase</fullName>
    </submittedName>
</protein>
<dbReference type="InterPro" id="IPR032710">
    <property type="entry name" value="NTF2-like_dom_sf"/>
</dbReference>
<organism evidence="2 3">
    <name type="scientific">Streptomyces varsoviensis</name>
    <dbReference type="NCBI Taxonomy" id="67373"/>
    <lineage>
        <taxon>Bacteria</taxon>
        <taxon>Bacillati</taxon>
        <taxon>Actinomycetota</taxon>
        <taxon>Actinomycetes</taxon>
        <taxon>Kitasatosporales</taxon>
        <taxon>Streptomycetaceae</taxon>
        <taxon>Streptomyces</taxon>
    </lineage>
</organism>
<evidence type="ECO:0000313" key="3">
    <source>
        <dbReference type="Proteomes" id="UP000037020"/>
    </source>
</evidence>
<dbReference type="SUPFAM" id="SSF54427">
    <property type="entry name" value="NTF2-like"/>
    <property type="match status" value="1"/>
</dbReference>
<dbReference type="Proteomes" id="UP000037020">
    <property type="component" value="Unassembled WGS sequence"/>
</dbReference>
<evidence type="ECO:0000313" key="2">
    <source>
        <dbReference type="EMBL" id="KOG87067.1"/>
    </source>
</evidence>
<gene>
    <name evidence="2" type="ORF">ADK38_27500</name>
</gene>
<feature type="non-terminal residue" evidence="2">
    <location>
        <position position="80"/>
    </location>
</feature>
<proteinExistence type="predicted"/>
<reference evidence="2 3" key="1">
    <citation type="submission" date="2015-07" db="EMBL/GenBank/DDBJ databases">
        <authorList>
            <person name="Ju K.-S."/>
            <person name="Doroghazi J.R."/>
            <person name="Metcalf W.W."/>
        </authorList>
    </citation>
    <scope>NUCLEOTIDE SEQUENCE [LARGE SCALE GENOMIC DNA]</scope>
    <source>
        <strain evidence="2 3">NRRL B-3589</strain>
    </source>
</reference>
<dbReference type="EMBL" id="LGUT01002447">
    <property type="protein sequence ID" value="KOG87067.1"/>
    <property type="molecule type" value="Genomic_DNA"/>
</dbReference>
<feature type="domain" description="SnoaL-like" evidence="1">
    <location>
        <begin position="14"/>
        <end position="74"/>
    </location>
</feature>
<accession>A0ABR5J150</accession>
<dbReference type="InterPro" id="IPR037401">
    <property type="entry name" value="SnoaL-like"/>
</dbReference>
<dbReference type="Pfam" id="PF13577">
    <property type="entry name" value="SnoaL_4"/>
    <property type="match status" value="1"/>
</dbReference>
<name>A0ABR5J150_9ACTN</name>
<dbReference type="Gene3D" id="3.10.450.50">
    <property type="match status" value="1"/>
</dbReference>
<evidence type="ECO:0000259" key="1">
    <source>
        <dbReference type="Pfam" id="PF13577"/>
    </source>
</evidence>